<dbReference type="EMBL" id="BPLQ01003435">
    <property type="protein sequence ID" value="GIY00497.1"/>
    <property type="molecule type" value="Genomic_DNA"/>
</dbReference>
<organism evidence="3 4">
    <name type="scientific">Caerostris darwini</name>
    <dbReference type="NCBI Taxonomy" id="1538125"/>
    <lineage>
        <taxon>Eukaryota</taxon>
        <taxon>Metazoa</taxon>
        <taxon>Ecdysozoa</taxon>
        <taxon>Arthropoda</taxon>
        <taxon>Chelicerata</taxon>
        <taxon>Arachnida</taxon>
        <taxon>Araneae</taxon>
        <taxon>Araneomorphae</taxon>
        <taxon>Entelegynae</taxon>
        <taxon>Araneoidea</taxon>
        <taxon>Araneidae</taxon>
        <taxon>Caerostris</taxon>
    </lineage>
</organism>
<feature type="region of interest" description="Disordered" evidence="1">
    <location>
        <begin position="1"/>
        <end position="32"/>
    </location>
</feature>
<gene>
    <name evidence="3" type="ORF">CDAR_579841</name>
</gene>
<keyword evidence="2" id="KW-0472">Membrane</keyword>
<accession>A0AAV4PX72</accession>
<dbReference type="AlphaFoldDB" id="A0AAV4PX72"/>
<dbReference type="Proteomes" id="UP001054837">
    <property type="component" value="Unassembled WGS sequence"/>
</dbReference>
<evidence type="ECO:0000256" key="2">
    <source>
        <dbReference type="SAM" id="Phobius"/>
    </source>
</evidence>
<feature type="transmembrane region" description="Helical" evidence="2">
    <location>
        <begin position="40"/>
        <end position="63"/>
    </location>
</feature>
<name>A0AAV4PX72_9ARAC</name>
<evidence type="ECO:0000313" key="4">
    <source>
        <dbReference type="Proteomes" id="UP001054837"/>
    </source>
</evidence>
<sequence>MNKRGQEVSNPSEGSVIPDVATPSMSPKDKHGRFHSLKSWWIPAVIGVVALLLLCCILFICCLRKRSNRTTPESEYNFS</sequence>
<protein>
    <submittedName>
        <fullName evidence="3">Uncharacterized protein</fullName>
    </submittedName>
</protein>
<keyword evidence="2" id="KW-1133">Transmembrane helix</keyword>
<keyword evidence="4" id="KW-1185">Reference proteome</keyword>
<reference evidence="3 4" key="1">
    <citation type="submission" date="2021-06" db="EMBL/GenBank/DDBJ databases">
        <title>Caerostris darwini draft genome.</title>
        <authorList>
            <person name="Kono N."/>
            <person name="Arakawa K."/>
        </authorList>
    </citation>
    <scope>NUCLEOTIDE SEQUENCE [LARGE SCALE GENOMIC DNA]</scope>
</reference>
<comment type="caution">
    <text evidence="3">The sequence shown here is derived from an EMBL/GenBank/DDBJ whole genome shotgun (WGS) entry which is preliminary data.</text>
</comment>
<keyword evidence="2" id="KW-0812">Transmembrane</keyword>
<proteinExistence type="predicted"/>
<evidence type="ECO:0000256" key="1">
    <source>
        <dbReference type="SAM" id="MobiDB-lite"/>
    </source>
</evidence>
<evidence type="ECO:0000313" key="3">
    <source>
        <dbReference type="EMBL" id="GIY00497.1"/>
    </source>
</evidence>